<proteinExistence type="predicted"/>
<dbReference type="GO" id="GO:0004803">
    <property type="term" value="F:transposase activity"/>
    <property type="evidence" value="ECO:0007669"/>
    <property type="project" value="InterPro"/>
</dbReference>
<dbReference type="EMBL" id="JAGWCR010000031">
    <property type="protein sequence ID" value="MBS3652563.1"/>
    <property type="molecule type" value="Genomic_DNA"/>
</dbReference>
<evidence type="ECO:0000256" key="2">
    <source>
        <dbReference type="SAM" id="MobiDB-lite"/>
    </source>
</evidence>
<evidence type="ECO:0000313" key="4">
    <source>
        <dbReference type="Proteomes" id="UP000680348"/>
    </source>
</evidence>
<comment type="caution">
    <text evidence="3">The sequence shown here is derived from an EMBL/GenBank/DDBJ whole genome shotgun (WGS) entry which is preliminary data.</text>
</comment>
<evidence type="ECO:0000313" key="3">
    <source>
        <dbReference type="EMBL" id="MBS3652563.1"/>
    </source>
</evidence>
<accession>A0A942I4W5</accession>
<dbReference type="RefSeq" id="WP_188258112.1">
    <property type="nucleotide sequence ID" value="NZ_JABVCF010000031.1"/>
</dbReference>
<feature type="compositionally biased region" description="Basic residues" evidence="2">
    <location>
        <begin position="27"/>
        <end position="42"/>
    </location>
</feature>
<reference evidence="3" key="1">
    <citation type="submission" date="2021-04" db="EMBL/GenBank/DDBJ databases">
        <title>Pseudaminobacter soli sp. nov., isolated from paddy soil contaminated by heavy metals.</title>
        <authorList>
            <person name="Zhang K."/>
        </authorList>
    </citation>
    <scope>NUCLEOTIDE SEQUENCE</scope>
    <source>
        <strain evidence="3">19-2017</strain>
    </source>
</reference>
<feature type="region of interest" description="Disordered" evidence="2">
    <location>
        <begin position="1"/>
        <end position="66"/>
    </location>
</feature>
<feature type="compositionally biased region" description="Polar residues" evidence="2">
    <location>
        <begin position="45"/>
        <end position="56"/>
    </location>
</feature>
<dbReference type="GO" id="GO:0006313">
    <property type="term" value="P:DNA transposition"/>
    <property type="evidence" value="ECO:0007669"/>
    <property type="project" value="InterPro"/>
</dbReference>
<feature type="coiled-coil region" evidence="1">
    <location>
        <begin position="115"/>
        <end position="143"/>
    </location>
</feature>
<keyword evidence="4" id="KW-1185">Reference proteome</keyword>
<dbReference type="AlphaFoldDB" id="A0A942I4W5"/>
<gene>
    <name evidence="3" type="ORF">KEU06_28705</name>
</gene>
<evidence type="ECO:0000256" key="1">
    <source>
        <dbReference type="SAM" id="Coils"/>
    </source>
</evidence>
<dbReference type="InterPro" id="IPR009057">
    <property type="entry name" value="Homeodomain-like_sf"/>
</dbReference>
<dbReference type="Pfam" id="PF01527">
    <property type="entry name" value="HTH_Tnp_1"/>
    <property type="match status" value="1"/>
</dbReference>
<organism evidence="3 4">
    <name type="scientific">Pseudaminobacter soli</name>
    <name type="common">ex Zhang et al. 2022</name>
    <dbReference type="NCBI Taxonomy" id="2831468"/>
    <lineage>
        <taxon>Bacteria</taxon>
        <taxon>Pseudomonadati</taxon>
        <taxon>Pseudomonadota</taxon>
        <taxon>Alphaproteobacteria</taxon>
        <taxon>Hyphomicrobiales</taxon>
        <taxon>Phyllobacteriaceae</taxon>
        <taxon>Pseudaminobacter</taxon>
    </lineage>
</organism>
<name>A0A942I4W5_9HYPH</name>
<dbReference type="SUPFAM" id="SSF46689">
    <property type="entry name" value="Homeodomain-like"/>
    <property type="match status" value="1"/>
</dbReference>
<dbReference type="GO" id="GO:0003677">
    <property type="term" value="F:DNA binding"/>
    <property type="evidence" value="ECO:0007669"/>
    <property type="project" value="InterPro"/>
</dbReference>
<dbReference type="InterPro" id="IPR002514">
    <property type="entry name" value="Transposase_8"/>
</dbReference>
<feature type="compositionally biased region" description="Basic and acidic residues" evidence="2">
    <location>
        <begin position="10"/>
        <end position="23"/>
    </location>
</feature>
<keyword evidence="1" id="KW-0175">Coiled coil</keyword>
<sequence length="147" mass="16307">MADDELAESETTKEARAKVETPEVQKQTKRAKSPSGPPRRKKSSDLISATQANGARQRQHSEAERAQKISQIEEAISGGATLKDASKQAGISTQTYYHWKKAAPPAANGDELKDLLALEQENKRLKTLLAERLRKENAELRRKLGMD</sequence>
<dbReference type="Proteomes" id="UP000680348">
    <property type="component" value="Unassembled WGS sequence"/>
</dbReference>
<protein>
    <submittedName>
        <fullName evidence="3">Transposase</fullName>
    </submittedName>
</protein>